<dbReference type="KEGG" id="pace:A6070_09230"/>
<accession>A0A1L3GCL2</accession>
<dbReference type="STRING" id="29542.A6070_09230"/>
<dbReference type="EMBL" id="CP015518">
    <property type="protein sequence ID" value="APG23691.1"/>
    <property type="molecule type" value="Genomic_DNA"/>
</dbReference>
<feature type="compositionally biased region" description="Basic and acidic residues" evidence="1">
    <location>
        <begin position="102"/>
        <end position="121"/>
    </location>
</feature>
<dbReference type="AlphaFoldDB" id="A0A1L3GCL2"/>
<name>A0A1L3GCL2_SYNAC</name>
<evidence type="ECO:0000313" key="2">
    <source>
        <dbReference type="EMBL" id="APG23691.1"/>
    </source>
</evidence>
<gene>
    <name evidence="2" type="ORF">A7E75_00620</name>
</gene>
<organism evidence="2 3">
    <name type="scientific">Syntrophotalea acetylenica</name>
    <name type="common">Pelobacter acetylenicus</name>
    <dbReference type="NCBI Taxonomy" id="29542"/>
    <lineage>
        <taxon>Bacteria</taxon>
        <taxon>Pseudomonadati</taxon>
        <taxon>Thermodesulfobacteriota</taxon>
        <taxon>Desulfuromonadia</taxon>
        <taxon>Desulfuromonadales</taxon>
        <taxon>Syntrophotaleaceae</taxon>
        <taxon>Syntrophotalea</taxon>
    </lineage>
</organism>
<sequence length="127" mass="13535">MTKIHPKARAPWQASLLEPMIRGRIGPRQAGTATTQSVTPVDRITLSASGLAAAARFSNCIRRPADAYAIALPAPCASSEVSDAGAVAESPAETPAARRRIRESYEKQPGDSDWPAERRGSQIDILV</sequence>
<reference evidence="2 3" key="1">
    <citation type="journal article" date="2017" name="Genome Announc.">
        <title>Complete Genome Sequences of Two Acetylene-Fermenting Pelobacter acetylenicus Strains.</title>
        <authorList>
            <person name="Sutton J.M."/>
            <person name="Baesman S.M."/>
            <person name="Fierst J.L."/>
            <person name="Poret-Peterson A.T."/>
            <person name="Oremland R.S."/>
            <person name="Dunlap D.S."/>
            <person name="Akob D.M."/>
        </authorList>
    </citation>
    <scope>NUCLEOTIDE SEQUENCE [LARGE SCALE GENOMIC DNA]</scope>
    <source>
        <strain evidence="2 3">DSM 3247</strain>
    </source>
</reference>
<protein>
    <submittedName>
        <fullName evidence="2">Uncharacterized protein</fullName>
    </submittedName>
</protein>
<keyword evidence="3" id="KW-1185">Reference proteome</keyword>
<dbReference type="RefSeq" id="WP_072285500.1">
    <property type="nucleotide sequence ID" value="NZ_CP015455.1"/>
</dbReference>
<evidence type="ECO:0000256" key="1">
    <source>
        <dbReference type="SAM" id="MobiDB-lite"/>
    </source>
</evidence>
<dbReference type="Proteomes" id="UP000182264">
    <property type="component" value="Chromosome"/>
</dbReference>
<proteinExistence type="predicted"/>
<feature type="region of interest" description="Disordered" evidence="1">
    <location>
        <begin position="82"/>
        <end position="127"/>
    </location>
</feature>
<evidence type="ECO:0000313" key="3">
    <source>
        <dbReference type="Proteomes" id="UP000182264"/>
    </source>
</evidence>